<sequence length="646" mass="70099">MELKHLILAAPLAIAMPALAQTTSHLTVTPAAARPGQTVELTYDPTGTKLDKQTDIKGIAYFFNAKRAYAADDVDLKKSGNVWKAKLTIPDTVVLAGIRLSSEKAEASDNNDDKGYIISVVDAAGKPVKGTQLAEGFLNQSYGGMIGMKQNVAAALKLYDAELATFPESISGFQSFYNSALLQTKATERSATFKKQILADFSKPTTTEADQVAIASVFAANKAVSDSLTKIAVAKYPKGTMAANSATTPILREADPAKKEELFKTAKISTAFTPAQADNILLNIAYTYINKKDYASFQRVIDQVTDKRLTPVYLNIAAKGVLESGTDLALAEKMTKQAIDVVESFKTNPPAYITQAAPSQRADQLKTNFVSYADTYAQILFKQGKVAEALEYQQKVADVRKGAMPDANEHLVTYLAANGKHKEALQKAEGFIKDGKSTAKMKEEVKAIYTKVKGSDAGYTAYLSGLEAVAYTTAKADISKKMINLKGAGFALKDLEGKEVSLASLKGKVVVVDFWATWCGPCKASFPGMQKMVTKYKEDPNVKFVFIDTWETDAKKEELVTKFIADNKYTFHVLYDTEKKDAKGKYDVVDAYGVEGIPTKFVLDKEGNIRFKSVGYGGNDEALVTEMSIMIDLAGNPGQVTASLKE</sequence>
<keyword evidence="5" id="KW-1185">Reference proteome</keyword>
<dbReference type="Gene3D" id="3.40.30.10">
    <property type="entry name" value="Glutaredoxin"/>
    <property type="match status" value="1"/>
</dbReference>
<dbReference type="InterPro" id="IPR050553">
    <property type="entry name" value="Thioredoxin_ResA/DsbE_sf"/>
</dbReference>
<keyword evidence="2" id="KW-0732">Signal</keyword>
<evidence type="ECO:0000313" key="5">
    <source>
        <dbReference type="Proteomes" id="UP000622475"/>
    </source>
</evidence>
<protein>
    <submittedName>
        <fullName evidence="4">Redoxin domain-containing protein</fullName>
    </submittedName>
</protein>
<dbReference type="RefSeq" id="WP_194112606.1">
    <property type="nucleotide sequence ID" value="NZ_JADFFL010000006.1"/>
</dbReference>
<evidence type="ECO:0000259" key="3">
    <source>
        <dbReference type="PROSITE" id="PS51352"/>
    </source>
</evidence>
<dbReference type="PROSITE" id="PS51352">
    <property type="entry name" value="THIOREDOXIN_2"/>
    <property type="match status" value="1"/>
</dbReference>
<feature type="domain" description="Thioredoxin" evidence="3">
    <location>
        <begin position="481"/>
        <end position="636"/>
    </location>
</feature>
<dbReference type="AlphaFoldDB" id="A0A929KY91"/>
<feature type="chain" id="PRO_5037618658" evidence="2">
    <location>
        <begin position="21"/>
        <end position="646"/>
    </location>
</feature>
<dbReference type="PROSITE" id="PS00194">
    <property type="entry name" value="THIOREDOXIN_1"/>
    <property type="match status" value="1"/>
</dbReference>
<dbReference type="Pfam" id="PF00578">
    <property type="entry name" value="AhpC-TSA"/>
    <property type="match status" value="1"/>
</dbReference>
<organism evidence="4 5">
    <name type="scientific">Mucilaginibacter myungsuensis</name>
    <dbReference type="NCBI Taxonomy" id="649104"/>
    <lineage>
        <taxon>Bacteria</taxon>
        <taxon>Pseudomonadati</taxon>
        <taxon>Bacteroidota</taxon>
        <taxon>Sphingobacteriia</taxon>
        <taxon>Sphingobacteriales</taxon>
        <taxon>Sphingobacteriaceae</taxon>
        <taxon>Mucilaginibacter</taxon>
    </lineage>
</organism>
<keyword evidence="1" id="KW-0676">Redox-active center</keyword>
<dbReference type="InterPro" id="IPR000866">
    <property type="entry name" value="AhpC/TSA"/>
</dbReference>
<name>A0A929KY91_9SPHI</name>
<dbReference type="GO" id="GO:0016209">
    <property type="term" value="F:antioxidant activity"/>
    <property type="evidence" value="ECO:0007669"/>
    <property type="project" value="InterPro"/>
</dbReference>
<dbReference type="InterPro" id="IPR013766">
    <property type="entry name" value="Thioredoxin_domain"/>
</dbReference>
<dbReference type="GO" id="GO:0016491">
    <property type="term" value="F:oxidoreductase activity"/>
    <property type="evidence" value="ECO:0007669"/>
    <property type="project" value="InterPro"/>
</dbReference>
<gene>
    <name evidence="4" type="ORF">IRJ16_15905</name>
</gene>
<reference evidence="4" key="1">
    <citation type="submission" date="2020-10" db="EMBL/GenBank/DDBJ databases">
        <title>Mucilaginibacter mali sp. nov., isolated from rhizosphere soil of apple orchard.</title>
        <authorList>
            <person name="Lee J.-S."/>
            <person name="Kim H.S."/>
            <person name="Kim J.-S."/>
        </authorList>
    </citation>
    <scope>NUCLEOTIDE SEQUENCE</scope>
    <source>
        <strain evidence="4">KCTC 22746</strain>
    </source>
</reference>
<dbReference type="InterPro" id="IPR011990">
    <property type="entry name" value="TPR-like_helical_dom_sf"/>
</dbReference>
<dbReference type="PANTHER" id="PTHR42852:SF13">
    <property type="entry name" value="PROTEIN DIPZ"/>
    <property type="match status" value="1"/>
</dbReference>
<comment type="caution">
    <text evidence="4">The sequence shown here is derived from an EMBL/GenBank/DDBJ whole genome shotgun (WGS) entry which is preliminary data.</text>
</comment>
<dbReference type="SUPFAM" id="SSF52833">
    <property type="entry name" value="Thioredoxin-like"/>
    <property type="match status" value="1"/>
</dbReference>
<dbReference type="Proteomes" id="UP000622475">
    <property type="component" value="Unassembled WGS sequence"/>
</dbReference>
<evidence type="ECO:0000256" key="1">
    <source>
        <dbReference type="ARBA" id="ARBA00023284"/>
    </source>
</evidence>
<dbReference type="PANTHER" id="PTHR42852">
    <property type="entry name" value="THIOL:DISULFIDE INTERCHANGE PROTEIN DSBE"/>
    <property type="match status" value="1"/>
</dbReference>
<dbReference type="GO" id="GO:0006950">
    <property type="term" value="P:response to stress"/>
    <property type="evidence" value="ECO:0007669"/>
    <property type="project" value="UniProtKB-ARBA"/>
</dbReference>
<proteinExistence type="predicted"/>
<dbReference type="CDD" id="cd02966">
    <property type="entry name" value="TlpA_like_family"/>
    <property type="match status" value="1"/>
</dbReference>
<evidence type="ECO:0000313" key="4">
    <source>
        <dbReference type="EMBL" id="MBE9663372.1"/>
    </source>
</evidence>
<dbReference type="InterPro" id="IPR017937">
    <property type="entry name" value="Thioredoxin_CS"/>
</dbReference>
<feature type="signal peptide" evidence="2">
    <location>
        <begin position="1"/>
        <end position="20"/>
    </location>
</feature>
<dbReference type="EMBL" id="JADFFL010000006">
    <property type="protein sequence ID" value="MBE9663372.1"/>
    <property type="molecule type" value="Genomic_DNA"/>
</dbReference>
<evidence type="ECO:0000256" key="2">
    <source>
        <dbReference type="SAM" id="SignalP"/>
    </source>
</evidence>
<dbReference type="Gene3D" id="1.25.40.10">
    <property type="entry name" value="Tetratricopeptide repeat domain"/>
    <property type="match status" value="1"/>
</dbReference>
<accession>A0A929KY91</accession>
<dbReference type="InterPro" id="IPR036249">
    <property type="entry name" value="Thioredoxin-like_sf"/>
</dbReference>